<dbReference type="KEGG" id="peo:AS203_04670"/>
<evidence type="ECO:0008006" key="4">
    <source>
        <dbReference type="Google" id="ProtNLM"/>
    </source>
</evidence>
<keyword evidence="1" id="KW-0732">Signal</keyword>
<feature type="chain" id="PRO_5006601939" description="Fibrobacter succinogenes major paralogous domain-containing protein" evidence="1">
    <location>
        <begin position="20"/>
        <end position="561"/>
    </location>
</feature>
<keyword evidence="3" id="KW-1185">Reference proteome</keyword>
<proteinExistence type="predicted"/>
<feature type="signal peptide" evidence="1">
    <location>
        <begin position="1"/>
        <end position="19"/>
    </location>
</feature>
<dbReference type="AlphaFoldDB" id="A0A0S2KJG6"/>
<dbReference type="PROSITE" id="PS51257">
    <property type="entry name" value="PROKAR_LIPOPROTEIN"/>
    <property type="match status" value="1"/>
</dbReference>
<gene>
    <name evidence="2" type="ORF">AS203_04670</name>
</gene>
<evidence type="ECO:0000256" key="1">
    <source>
        <dbReference type="SAM" id="SignalP"/>
    </source>
</evidence>
<sequence>MKKYIFLSAALLLFTASCSNDENNEQKEPTQAIQFSFTNEDFGEDETLTRTSETTKPQIVDLGDCEAEISVESEPAAKKTRGALSPANGHYTIRAYQAGTLKGEMKGTFSGWYFTPDASSSKKLNLPYGTYDFVAFNDDVTVSGTNLTTTRAKAETARMGFATGNITGPTPIQVFFTMKHVGCRLHTQFVCQKHIPENITATLEQTAANVIPASVAYNPATKAYTATNGTMTAEASNSPASTETQYYASNQGQNYSYTSTSDYHYFLPTTEGSKLKLTSISAGTVFWKPIPVFNVSKLNATLQMAANKSYVVKIKLKPNFLYLMSDGTTDFINSTQYTALRESDGITKRYIDKNGTPLSTPKIPIAAVLDRDKHMAIALKDVNEGTTIFWCNNTYSYMQNSTHNVTNINDALTSQTTSGIDETWDPSYSAGTFGVKATNPIFPAFKACAEYNPGTAYTGLTPLKWYFPSWSDWKWMFSALGFGNKTEVQMYGANYNWYSHLAQVAFTQVGGTICIATDWYWSSTEFNYQNAGAVFFYTEYATWGANTKNNDLLRVRAFVKY</sequence>
<evidence type="ECO:0000313" key="2">
    <source>
        <dbReference type="EMBL" id="ALO48461.1"/>
    </source>
</evidence>
<dbReference type="Proteomes" id="UP000056252">
    <property type="component" value="Chromosome"/>
</dbReference>
<dbReference type="OrthoDB" id="1080072at2"/>
<name>A0A0S2KJG6_9BACT</name>
<protein>
    <recommendedName>
        <fullName evidence="4">Fibrobacter succinogenes major paralogous domain-containing protein</fullName>
    </recommendedName>
</protein>
<organism evidence="2 3">
    <name type="scientific">Hoylesella enoeca</name>
    <dbReference type="NCBI Taxonomy" id="76123"/>
    <lineage>
        <taxon>Bacteria</taxon>
        <taxon>Pseudomonadati</taxon>
        <taxon>Bacteroidota</taxon>
        <taxon>Bacteroidia</taxon>
        <taxon>Bacteroidales</taxon>
        <taxon>Prevotellaceae</taxon>
        <taxon>Hoylesella</taxon>
    </lineage>
</organism>
<accession>A0A0S2KJG6</accession>
<reference evidence="3" key="1">
    <citation type="submission" date="2015-11" db="EMBL/GenBank/DDBJ databases">
        <authorList>
            <person name="Holder M.E."/>
            <person name="Ajami N.J."/>
            <person name="Petrosino J.F."/>
        </authorList>
    </citation>
    <scope>NUCLEOTIDE SEQUENCE [LARGE SCALE GENOMIC DNA]</scope>
    <source>
        <strain evidence="3">F0113</strain>
    </source>
</reference>
<evidence type="ECO:0000313" key="3">
    <source>
        <dbReference type="Proteomes" id="UP000056252"/>
    </source>
</evidence>
<dbReference type="RefSeq" id="WP_025066247.1">
    <property type="nucleotide sequence ID" value="NZ_CP013195.1"/>
</dbReference>
<dbReference type="EMBL" id="CP013195">
    <property type="protein sequence ID" value="ALO48461.1"/>
    <property type="molecule type" value="Genomic_DNA"/>
</dbReference>